<feature type="domain" description="Chorismate mutase" evidence="2">
    <location>
        <begin position="1"/>
        <end position="89"/>
    </location>
</feature>
<dbReference type="EMBL" id="JAAYVO010000050">
    <property type="protein sequence ID" value="NLH35142.1"/>
    <property type="molecule type" value="Genomic_DNA"/>
</dbReference>
<name>A0A847J399_9LACT</name>
<reference evidence="3 4" key="1">
    <citation type="journal article" date="2020" name="Biotechnol. Biofuels">
        <title>New insights from the biogas microbiome by comprehensive genome-resolved metagenomics of nearly 1600 species originating from multiple anaerobic digesters.</title>
        <authorList>
            <person name="Campanaro S."/>
            <person name="Treu L."/>
            <person name="Rodriguez-R L.M."/>
            <person name="Kovalovszki A."/>
            <person name="Ziels R.M."/>
            <person name="Maus I."/>
            <person name="Zhu X."/>
            <person name="Kougias P.G."/>
            <person name="Basile A."/>
            <person name="Luo G."/>
            <person name="Schluter A."/>
            <person name="Konstantinidis K.T."/>
            <person name="Angelidaki I."/>
        </authorList>
    </citation>
    <scope>NUCLEOTIDE SEQUENCE [LARGE SCALE GENOMIC DNA]</scope>
    <source>
        <strain evidence="3">AS27yjCOA_61</strain>
    </source>
</reference>
<dbReference type="SMART" id="SM00830">
    <property type="entry name" value="CM_2"/>
    <property type="match status" value="1"/>
</dbReference>
<dbReference type="SUPFAM" id="SSF48600">
    <property type="entry name" value="Chorismate mutase II"/>
    <property type="match status" value="1"/>
</dbReference>
<dbReference type="PANTHER" id="PTHR38041:SF1">
    <property type="entry name" value="CHORISMATE MUTASE"/>
    <property type="match status" value="1"/>
</dbReference>
<evidence type="ECO:0000313" key="3">
    <source>
        <dbReference type="EMBL" id="NLH35142.1"/>
    </source>
</evidence>
<dbReference type="Pfam" id="PF01817">
    <property type="entry name" value="CM_2"/>
    <property type="match status" value="1"/>
</dbReference>
<accession>A0A847J399</accession>
<dbReference type="Gene3D" id="1.20.59.10">
    <property type="entry name" value="Chorismate mutase"/>
    <property type="match status" value="1"/>
</dbReference>
<proteinExistence type="predicted"/>
<evidence type="ECO:0000259" key="2">
    <source>
        <dbReference type="PROSITE" id="PS51168"/>
    </source>
</evidence>
<dbReference type="InterPro" id="IPR036979">
    <property type="entry name" value="CM_dom_sf"/>
</dbReference>
<dbReference type="PANTHER" id="PTHR38041">
    <property type="entry name" value="CHORISMATE MUTASE"/>
    <property type="match status" value="1"/>
</dbReference>
<dbReference type="GO" id="GO:0004106">
    <property type="term" value="F:chorismate mutase activity"/>
    <property type="evidence" value="ECO:0007669"/>
    <property type="project" value="InterPro"/>
</dbReference>
<comment type="caution">
    <text evidence="3">The sequence shown here is derived from an EMBL/GenBank/DDBJ whole genome shotgun (WGS) entry which is preliminary data.</text>
</comment>
<dbReference type="InterPro" id="IPR036263">
    <property type="entry name" value="Chorismate_II_sf"/>
</dbReference>
<evidence type="ECO:0000313" key="4">
    <source>
        <dbReference type="Proteomes" id="UP000559962"/>
    </source>
</evidence>
<keyword evidence="1" id="KW-0413">Isomerase</keyword>
<dbReference type="GO" id="GO:0046417">
    <property type="term" value="P:chorismate metabolic process"/>
    <property type="evidence" value="ECO:0007669"/>
    <property type="project" value="InterPro"/>
</dbReference>
<gene>
    <name evidence="3" type="ORF">GX453_03800</name>
</gene>
<dbReference type="InterPro" id="IPR051331">
    <property type="entry name" value="Chorismate_mutase-related"/>
</dbReference>
<sequence>MAENLTDIRTEIDKVDEQMISLLAQRGDLVKQAATFKRTVTDVQAPQRVATVIEKVKVLAREKGADEKLVEKLYRNMITDFIALEQEMLKLE</sequence>
<organism evidence="3 4">
    <name type="scientific">Pseudolactococcus chungangensis</name>
    <dbReference type="NCBI Taxonomy" id="451457"/>
    <lineage>
        <taxon>Bacteria</taxon>
        <taxon>Bacillati</taxon>
        <taxon>Bacillota</taxon>
        <taxon>Bacilli</taxon>
        <taxon>Lactobacillales</taxon>
        <taxon>Streptococcaceae</taxon>
        <taxon>Pseudolactococcus</taxon>
    </lineage>
</organism>
<dbReference type="Proteomes" id="UP000559962">
    <property type="component" value="Unassembled WGS sequence"/>
</dbReference>
<dbReference type="InterPro" id="IPR002701">
    <property type="entry name" value="CM_II_prokaryot"/>
</dbReference>
<dbReference type="AlphaFoldDB" id="A0A847J399"/>
<evidence type="ECO:0000256" key="1">
    <source>
        <dbReference type="ARBA" id="ARBA00023235"/>
    </source>
</evidence>
<dbReference type="GO" id="GO:0009697">
    <property type="term" value="P:salicylic acid biosynthetic process"/>
    <property type="evidence" value="ECO:0007669"/>
    <property type="project" value="TreeGrafter"/>
</dbReference>
<dbReference type="PROSITE" id="PS51168">
    <property type="entry name" value="CHORISMATE_MUT_2"/>
    <property type="match status" value="1"/>
</dbReference>
<protein>
    <submittedName>
        <fullName evidence="3">Chorismate mutase</fullName>
    </submittedName>
</protein>